<dbReference type="Proteomes" id="UP000541444">
    <property type="component" value="Unassembled WGS sequence"/>
</dbReference>
<keyword evidence="1" id="KW-1133">Transmembrane helix</keyword>
<keyword evidence="1" id="KW-0472">Membrane</keyword>
<evidence type="ECO:0000313" key="2">
    <source>
        <dbReference type="EMBL" id="KAF6146481.1"/>
    </source>
</evidence>
<dbReference type="EMBL" id="JACGCM010001976">
    <property type="protein sequence ID" value="KAF6146481.1"/>
    <property type="molecule type" value="Genomic_DNA"/>
</dbReference>
<gene>
    <name evidence="2" type="ORF">GIB67_037781</name>
</gene>
<protein>
    <submittedName>
        <fullName evidence="2">Uncharacterized protein</fullName>
    </submittedName>
</protein>
<keyword evidence="3" id="KW-1185">Reference proteome</keyword>
<feature type="transmembrane region" description="Helical" evidence="1">
    <location>
        <begin position="20"/>
        <end position="46"/>
    </location>
</feature>
<keyword evidence="1" id="KW-0812">Transmembrane</keyword>
<reference evidence="2 3" key="1">
    <citation type="journal article" date="2020" name="IScience">
        <title>Genome Sequencing of the Endangered Kingdonia uniflora (Circaeasteraceae, Ranunculales) Reveals Potential Mechanisms of Evolutionary Specialization.</title>
        <authorList>
            <person name="Sun Y."/>
            <person name="Deng T."/>
            <person name="Zhang A."/>
            <person name="Moore M.J."/>
            <person name="Landis J.B."/>
            <person name="Lin N."/>
            <person name="Zhang H."/>
            <person name="Zhang X."/>
            <person name="Huang J."/>
            <person name="Zhang X."/>
            <person name="Sun H."/>
            <person name="Wang H."/>
        </authorList>
    </citation>
    <scope>NUCLEOTIDE SEQUENCE [LARGE SCALE GENOMIC DNA]</scope>
    <source>
        <strain evidence="2">TB1705</strain>
        <tissue evidence="2">Leaf</tissue>
    </source>
</reference>
<dbReference type="AlphaFoldDB" id="A0A7J7LUY3"/>
<comment type="caution">
    <text evidence="2">The sequence shown here is derived from an EMBL/GenBank/DDBJ whole genome shotgun (WGS) entry which is preliminary data.</text>
</comment>
<accession>A0A7J7LUY3</accession>
<organism evidence="2 3">
    <name type="scientific">Kingdonia uniflora</name>
    <dbReference type="NCBI Taxonomy" id="39325"/>
    <lineage>
        <taxon>Eukaryota</taxon>
        <taxon>Viridiplantae</taxon>
        <taxon>Streptophyta</taxon>
        <taxon>Embryophyta</taxon>
        <taxon>Tracheophyta</taxon>
        <taxon>Spermatophyta</taxon>
        <taxon>Magnoliopsida</taxon>
        <taxon>Ranunculales</taxon>
        <taxon>Circaeasteraceae</taxon>
        <taxon>Kingdonia</taxon>
    </lineage>
</organism>
<sequence length="63" mass="7165">MSWQRHTYSLFKFNQGSLLFGFVSLSSLSPLVGCGVLLLITIRVWWSISGLECSYIDCASLWF</sequence>
<evidence type="ECO:0000313" key="3">
    <source>
        <dbReference type="Proteomes" id="UP000541444"/>
    </source>
</evidence>
<evidence type="ECO:0000256" key="1">
    <source>
        <dbReference type="SAM" id="Phobius"/>
    </source>
</evidence>
<proteinExistence type="predicted"/>
<name>A0A7J7LUY3_9MAGN</name>